<dbReference type="Proteomes" id="UP000244925">
    <property type="component" value="Unassembled WGS sequence"/>
</dbReference>
<dbReference type="AlphaFoldDB" id="A0A2V1ITF0"/>
<evidence type="ECO:0000256" key="12">
    <source>
        <dbReference type="PIRSR" id="PIRSR001174-1"/>
    </source>
</evidence>
<dbReference type="SMART" id="SM00382">
    <property type="entry name" value="AAA"/>
    <property type="match status" value="1"/>
</dbReference>
<keyword evidence="8 10" id="KW-0346">Stress response</keyword>
<evidence type="ECO:0000256" key="11">
    <source>
        <dbReference type="PIRNR" id="PIRNR001174"/>
    </source>
</evidence>
<dbReference type="InterPro" id="IPR003959">
    <property type="entry name" value="ATPase_AAA_core"/>
</dbReference>
<keyword evidence="3 10" id="KW-0645">Protease</keyword>
<dbReference type="PROSITE" id="PS51787">
    <property type="entry name" value="LON_N"/>
    <property type="match status" value="1"/>
</dbReference>
<evidence type="ECO:0000256" key="8">
    <source>
        <dbReference type="ARBA" id="ARBA00023016"/>
    </source>
</evidence>
<protein>
    <recommendedName>
        <fullName evidence="10 11">Lon protease</fullName>
        <ecNumber evidence="10 11">3.4.21.53</ecNumber>
    </recommendedName>
    <alternativeName>
        <fullName evidence="10">ATP-dependent protease La</fullName>
    </alternativeName>
</protein>
<evidence type="ECO:0000256" key="15">
    <source>
        <dbReference type="RuleBase" id="RU000591"/>
    </source>
</evidence>
<keyword evidence="2 10" id="KW-0963">Cytoplasm</keyword>
<feature type="active site" evidence="10 12">
    <location>
        <position position="743"/>
    </location>
</feature>
<dbReference type="Gene3D" id="3.40.50.300">
    <property type="entry name" value="P-loop containing nucleotide triphosphate hydrolases"/>
    <property type="match status" value="1"/>
</dbReference>
<dbReference type="InterPro" id="IPR004815">
    <property type="entry name" value="Lon_bac/euk-typ"/>
</dbReference>
<dbReference type="Gene3D" id="2.30.130.40">
    <property type="entry name" value="LON domain-like"/>
    <property type="match status" value="1"/>
</dbReference>
<keyword evidence="19" id="KW-1185">Reference proteome</keyword>
<dbReference type="InterPro" id="IPR027543">
    <property type="entry name" value="Lon_bac"/>
</dbReference>
<dbReference type="InterPro" id="IPR015947">
    <property type="entry name" value="PUA-like_sf"/>
</dbReference>
<dbReference type="InterPro" id="IPR003593">
    <property type="entry name" value="AAA+_ATPase"/>
</dbReference>
<keyword evidence="7 10" id="KW-0067">ATP-binding</keyword>
<evidence type="ECO:0000256" key="2">
    <source>
        <dbReference type="ARBA" id="ARBA00022490"/>
    </source>
</evidence>
<comment type="induction">
    <text evidence="10">By heat shock.</text>
</comment>
<evidence type="ECO:0000259" key="16">
    <source>
        <dbReference type="PROSITE" id="PS51786"/>
    </source>
</evidence>
<evidence type="ECO:0000256" key="9">
    <source>
        <dbReference type="ARBA" id="ARBA00050665"/>
    </source>
</evidence>
<dbReference type="InterPro" id="IPR003111">
    <property type="entry name" value="Lon_prtase_N"/>
</dbReference>
<dbReference type="InterPro" id="IPR027417">
    <property type="entry name" value="P-loop_NTPase"/>
</dbReference>
<dbReference type="InterPro" id="IPR014721">
    <property type="entry name" value="Ribsml_uS5_D2-typ_fold_subgr"/>
</dbReference>
<feature type="binding site" evidence="10 13">
    <location>
        <begin position="376"/>
        <end position="383"/>
    </location>
    <ligand>
        <name>ATP</name>
        <dbReference type="ChEBI" id="CHEBI:30616"/>
    </ligand>
</feature>
<evidence type="ECO:0000256" key="6">
    <source>
        <dbReference type="ARBA" id="ARBA00022825"/>
    </source>
</evidence>
<evidence type="ECO:0000256" key="4">
    <source>
        <dbReference type="ARBA" id="ARBA00022741"/>
    </source>
</evidence>
<dbReference type="InterPro" id="IPR008269">
    <property type="entry name" value="Lon_proteolytic"/>
</dbReference>
<dbReference type="EC" id="3.4.21.53" evidence="10 11"/>
<dbReference type="EMBL" id="PUBV01000016">
    <property type="protein sequence ID" value="PWB07093.1"/>
    <property type="molecule type" value="Genomic_DNA"/>
</dbReference>
<dbReference type="GO" id="GO:0006515">
    <property type="term" value="P:protein quality control for misfolded or incompletely synthesized proteins"/>
    <property type="evidence" value="ECO:0007669"/>
    <property type="project" value="UniProtKB-UniRule"/>
</dbReference>
<dbReference type="Gene3D" id="1.20.58.1480">
    <property type="match status" value="1"/>
</dbReference>
<feature type="domain" description="Lon N-terminal" evidence="17">
    <location>
        <begin position="27"/>
        <end position="224"/>
    </location>
</feature>
<comment type="subcellular location">
    <subcellularLocation>
        <location evidence="1 10 11">Cytoplasm</location>
    </subcellularLocation>
</comment>
<dbReference type="GO" id="GO:0034605">
    <property type="term" value="P:cellular response to heat"/>
    <property type="evidence" value="ECO:0007669"/>
    <property type="project" value="UniProtKB-UniRule"/>
</dbReference>
<dbReference type="GO" id="GO:0005524">
    <property type="term" value="F:ATP binding"/>
    <property type="evidence" value="ECO:0007669"/>
    <property type="project" value="UniProtKB-UniRule"/>
</dbReference>
<dbReference type="GO" id="GO:0004252">
    <property type="term" value="F:serine-type endopeptidase activity"/>
    <property type="evidence" value="ECO:0007669"/>
    <property type="project" value="UniProtKB-UniRule"/>
</dbReference>
<evidence type="ECO:0000256" key="1">
    <source>
        <dbReference type="ARBA" id="ARBA00004496"/>
    </source>
</evidence>
<dbReference type="InterPro" id="IPR027065">
    <property type="entry name" value="Lon_Prtase"/>
</dbReference>
<dbReference type="RefSeq" id="WP_107036311.1">
    <property type="nucleotide sequence ID" value="NZ_CAONGC010000027.1"/>
</dbReference>
<dbReference type="Gene3D" id="1.20.5.5270">
    <property type="match status" value="1"/>
</dbReference>
<dbReference type="PIRSF" id="PIRSF001174">
    <property type="entry name" value="Lon_proteas"/>
    <property type="match status" value="1"/>
</dbReference>
<dbReference type="HAMAP" id="MF_01973">
    <property type="entry name" value="lon_bact"/>
    <property type="match status" value="1"/>
</dbReference>
<evidence type="ECO:0000256" key="13">
    <source>
        <dbReference type="PIRSR" id="PIRSR001174-2"/>
    </source>
</evidence>
<dbReference type="InterPro" id="IPR054594">
    <property type="entry name" value="Lon_lid"/>
</dbReference>
<evidence type="ECO:0000313" key="19">
    <source>
        <dbReference type="Proteomes" id="UP000244925"/>
    </source>
</evidence>
<dbReference type="Gene3D" id="1.10.8.60">
    <property type="match status" value="1"/>
</dbReference>
<sequence>MNKEIVTVGQIEVDMTSSMAEPDFNHLPLLTTRDLVLFPGVTIPISLGREFSRELAKMAADRHIYIGVVAQTDPEVEFPTDQLCDYGVIAEVVKVLEIPDDKTTAIVRAHGKCKILDVRSMETIHGALEATVKPIKETKARMTDKEMVALVSTVKDTAVKIVKKTTEAPPEMVLNIVDISDPTLLINLIATHMPLPISAKTEILATPRIKERAYRLLTNMARSEQMLDIAQSIHDRTRQKISEQQRNVFLQQQLESIREELYGDEGPDADAANLRKKAAELDMPEPVVKIFERELSKLSRYAPQSPDYSVQLSYLELLTDLPWGKNDAPVSDIAHAHEVLDADHFGLEKVKERILEQIAMLISAPSSHAPIICLVGPPGVGKTSLGQSIATALGRKYRRVALGGLHDEAEIRGHRRTYIGAMPGRIIDALRRCGTSNPVILLDEIDKIGSDFRGDPSSALLEVLDPEQNCRFHDNYVDVDFDLSQTLFIATANTLSSIPAPLVDRMEIIDISGYLPEEKTEIARRHLLPRLIAEAGVDAGDVNLTDDALAALIDTYTGESGVRQLEKRLAAIVRKIVLRKVSGQSWPQPVDSADLNGLLGAAPYIRERYEGNDYAGVITGLAWTAAGGCVLYVETSLSPSKGEKLTLTGKLGDVMKESASIALQHVRSHADSLGIASDALTDRAVHIHVPEGAIPKDGPSAGITMATSIVSALTGRRPKPRVAMTGELTLRGKVLPIGGVKEKILAAKRAGITDAILPEANRKDVDEIPDIYLHGLEVHYVSDAAQVFDLALLPTETAD</sequence>
<dbReference type="InterPro" id="IPR046336">
    <property type="entry name" value="Lon_prtase_N_sf"/>
</dbReference>
<evidence type="ECO:0000256" key="5">
    <source>
        <dbReference type="ARBA" id="ARBA00022801"/>
    </source>
</evidence>
<dbReference type="PROSITE" id="PS51786">
    <property type="entry name" value="LON_PROTEOLYTIC"/>
    <property type="match status" value="1"/>
</dbReference>
<dbReference type="PRINTS" id="PR00830">
    <property type="entry name" value="ENDOLAPTASE"/>
</dbReference>
<proteinExistence type="evidence at transcript level"/>
<comment type="caution">
    <text evidence="18">The sequence shown here is derived from an EMBL/GenBank/DDBJ whole genome shotgun (WGS) entry which is preliminary data.</text>
</comment>
<comment type="catalytic activity">
    <reaction evidence="9 10 11 14">
        <text>Hydrolysis of proteins in presence of ATP.</text>
        <dbReference type="EC" id="3.4.21.53"/>
    </reaction>
</comment>
<keyword evidence="4 10" id="KW-0547">Nucleotide-binding</keyword>
<keyword evidence="6 10" id="KW-0720">Serine protease</keyword>
<dbReference type="GO" id="GO:0004176">
    <property type="term" value="F:ATP-dependent peptidase activity"/>
    <property type="evidence" value="ECO:0007669"/>
    <property type="project" value="UniProtKB-UniRule"/>
</dbReference>
<evidence type="ECO:0000313" key="18">
    <source>
        <dbReference type="EMBL" id="PWB07093.1"/>
    </source>
</evidence>
<feature type="active site" evidence="10 12">
    <location>
        <position position="700"/>
    </location>
</feature>
<comment type="subunit">
    <text evidence="10 11">Homohexamer. Organized in a ring with a central cavity.</text>
</comment>
<dbReference type="GO" id="GO:0005737">
    <property type="term" value="C:cytoplasm"/>
    <property type="evidence" value="ECO:0007669"/>
    <property type="project" value="UniProtKB-SubCell"/>
</dbReference>
<evidence type="ECO:0000259" key="17">
    <source>
        <dbReference type="PROSITE" id="PS51787"/>
    </source>
</evidence>
<dbReference type="Gene3D" id="3.30.230.10">
    <property type="match status" value="1"/>
</dbReference>
<dbReference type="Pfam" id="PF02190">
    <property type="entry name" value="LON_substr_bdg"/>
    <property type="match status" value="1"/>
</dbReference>
<feature type="domain" description="Lon proteolytic" evidence="16">
    <location>
        <begin position="612"/>
        <end position="794"/>
    </location>
</feature>
<accession>A0A2V1ITF0</accession>
<dbReference type="GO" id="GO:0043565">
    <property type="term" value="F:sequence-specific DNA binding"/>
    <property type="evidence" value="ECO:0007669"/>
    <property type="project" value="UniProtKB-UniRule"/>
</dbReference>
<dbReference type="InterPro" id="IPR008268">
    <property type="entry name" value="Peptidase_S16_AS"/>
</dbReference>
<dbReference type="Pfam" id="PF22667">
    <property type="entry name" value="Lon_lid"/>
    <property type="match status" value="1"/>
</dbReference>
<evidence type="ECO:0000256" key="3">
    <source>
        <dbReference type="ARBA" id="ARBA00022670"/>
    </source>
</evidence>
<dbReference type="NCBIfam" id="TIGR00763">
    <property type="entry name" value="lon"/>
    <property type="match status" value="1"/>
</dbReference>
<dbReference type="Pfam" id="PF00004">
    <property type="entry name" value="AAA"/>
    <property type="match status" value="1"/>
</dbReference>
<comment type="similarity">
    <text evidence="10 11 14 15">Belongs to the peptidase S16 family.</text>
</comment>
<name>A0A2V1ITF0_9BACT</name>
<evidence type="ECO:0000256" key="14">
    <source>
        <dbReference type="PROSITE-ProRule" id="PRU01122"/>
    </source>
</evidence>
<evidence type="ECO:0000256" key="10">
    <source>
        <dbReference type="HAMAP-Rule" id="MF_01973"/>
    </source>
</evidence>
<dbReference type="Pfam" id="PF05362">
    <property type="entry name" value="Lon_C"/>
    <property type="match status" value="1"/>
</dbReference>
<comment type="function">
    <text evidence="10">ATP-dependent serine protease that mediates the selective degradation of mutant and abnormal proteins as well as certain short-lived regulatory proteins. Required for cellular homeostasis and for survival from DNA damage and developmental changes induced by stress. Degrades polypeptides processively to yield small peptide fragments that are 5 to 10 amino acids long. Binds to DNA in a double-stranded, site-specific manner.</text>
</comment>
<dbReference type="PROSITE" id="PS01046">
    <property type="entry name" value="LON_SER"/>
    <property type="match status" value="1"/>
</dbReference>
<dbReference type="SMART" id="SM00464">
    <property type="entry name" value="LON"/>
    <property type="match status" value="1"/>
</dbReference>
<dbReference type="SUPFAM" id="SSF54211">
    <property type="entry name" value="Ribosomal protein S5 domain 2-like"/>
    <property type="match status" value="1"/>
</dbReference>
<dbReference type="SUPFAM" id="SSF52540">
    <property type="entry name" value="P-loop containing nucleoside triphosphate hydrolases"/>
    <property type="match status" value="1"/>
</dbReference>
<reference evidence="19" key="1">
    <citation type="submission" date="2018-02" db="EMBL/GenBank/DDBJ databases">
        <authorList>
            <person name="Clavel T."/>
            <person name="Strowig T."/>
        </authorList>
    </citation>
    <scope>NUCLEOTIDE SEQUENCE [LARGE SCALE GENOMIC DNA]</scope>
    <source>
        <strain evidence="19">DSM 100764</strain>
    </source>
</reference>
<organism evidence="18 19">
    <name type="scientific">Paramuribaculum intestinale</name>
    <dbReference type="NCBI Taxonomy" id="2094151"/>
    <lineage>
        <taxon>Bacteria</taxon>
        <taxon>Pseudomonadati</taxon>
        <taxon>Bacteroidota</taxon>
        <taxon>Bacteroidia</taxon>
        <taxon>Bacteroidales</taxon>
        <taxon>Muribaculaceae</taxon>
        <taxon>Paramuribaculum</taxon>
    </lineage>
</organism>
<gene>
    <name evidence="10 18" type="primary">lon</name>
    <name evidence="18" type="ORF">C5O25_08485</name>
</gene>
<dbReference type="CDD" id="cd19500">
    <property type="entry name" value="RecA-like_Lon"/>
    <property type="match status" value="1"/>
</dbReference>
<keyword evidence="5 10" id="KW-0378">Hydrolase</keyword>
<evidence type="ECO:0000256" key="7">
    <source>
        <dbReference type="ARBA" id="ARBA00022840"/>
    </source>
</evidence>
<dbReference type="FunFam" id="3.40.50.300:FF:000021">
    <property type="entry name" value="Lon protease homolog"/>
    <property type="match status" value="1"/>
</dbReference>
<dbReference type="SUPFAM" id="SSF88697">
    <property type="entry name" value="PUA domain-like"/>
    <property type="match status" value="1"/>
</dbReference>
<dbReference type="GO" id="GO:0016887">
    <property type="term" value="F:ATP hydrolysis activity"/>
    <property type="evidence" value="ECO:0007669"/>
    <property type="project" value="UniProtKB-UniRule"/>
</dbReference>
<dbReference type="InterPro" id="IPR020568">
    <property type="entry name" value="Ribosomal_Su5_D2-typ_SF"/>
</dbReference>
<dbReference type="PANTHER" id="PTHR10046">
    <property type="entry name" value="ATP DEPENDENT LON PROTEASE FAMILY MEMBER"/>
    <property type="match status" value="1"/>
</dbReference>